<reference evidence="1" key="2">
    <citation type="submission" date="2017-10" db="EMBL/GenBank/DDBJ databases">
        <title>Ladona fulva Genome sequencing and assembly.</title>
        <authorList>
            <person name="Murali S."/>
            <person name="Richards S."/>
            <person name="Bandaranaike D."/>
            <person name="Bellair M."/>
            <person name="Blankenburg K."/>
            <person name="Chao H."/>
            <person name="Dinh H."/>
            <person name="Doddapaneni H."/>
            <person name="Dugan-Rocha S."/>
            <person name="Elkadiri S."/>
            <person name="Gnanaolivu R."/>
            <person name="Hernandez B."/>
            <person name="Skinner E."/>
            <person name="Javaid M."/>
            <person name="Lee S."/>
            <person name="Li M."/>
            <person name="Ming W."/>
            <person name="Munidasa M."/>
            <person name="Muniz J."/>
            <person name="Nguyen L."/>
            <person name="Hughes D."/>
            <person name="Osuji N."/>
            <person name="Pu L.-L."/>
            <person name="Puazo M."/>
            <person name="Qu C."/>
            <person name="Quiroz J."/>
            <person name="Raj R."/>
            <person name="Weissenberger G."/>
            <person name="Xin Y."/>
            <person name="Zou X."/>
            <person name="Han Y."/>
            <person name="Worley K."/>
            <person name="Muzny D."/>
            <person name="Gibbs R."/>
        </authorList>
    </citation>
    <scope>NUCLEOTIDE SEQUENCE</scope>
    <source>
        <strain evidence="1">Sampled in the wild</strain>
    </source>
</reference>
<dbReference type="GO" id="GO:0043291">
    <property type="term" value="C:RAVE complex"/>
    <property type="evidence" value="ECO:0007669"/>
    <property type="project" value="TreeGrafter"/>
</dbReference>
<organism evidence="1 2">
    <name type="scientific">Ladona fulva</name>
    <name type="common">Scarce chaser dragonfly</name>
    <name type="synonym">Libellula fulva</name>
    <dbReference type="NCBI Taxonomy" id="123851"/>
    <lineage>
        <taxon>Eukaryota</taxon>
        <taxon>Metazoa</taxon>
        <taxon>Ecdysozoa</taxon>
        <taxon>Arthropoda</taxon>
        <taxon>Hexapoda</taxon>
        <taxon>Insecta</taxon>
        <taxon>Pterygota</taxon>
        <taxon>Palaeoptera</taxon>
        <taxon>Odonata</taxon>
        <taxon>Epiprocta</taxon>
        <taxon>Anisoptera</taxon>
        <taxon>Libelluloidea</taxon>
        <taxon>Libellulidae</taxon>
        <taxon>Ladona</taxon>
    </lineage>
</organism>
<dbReference type="OrthoDB" id="7167950at2759"/>
<dbReference type="PANTHER" id="PTHR13950:SF9">
    <property type="entry name" value="RABCONNECTIN-3A"/>
    <property type="match status" value="1"/>
</dbReference>
<gene>
    <name evidence="1" type="ORF">J437_LFUL008372</name>
</gene>
<dbReference type="GO" id="GO:0007035">
    <property type="term" value="P:vacuolar acidification"/>
    <property type="evidence" value="ECO:0007669"/>
    <property type="project" value="TreeGrafter"/>
</dbReference>
<name>A0A8K0KAF8_LADFU</name>
<dbReference type="InterPro" id="IPR052208">
    <property type="entry name" value="DmX-like/RAVE_component"/>
</dbReference>
<sequence length="363" mass="41088">MNRKDKESEINIPGQPLNISAAYSGRIACAYKYGKSFTRPHKSDKESRYVNLCVAIYECESTGGSEWVLEDTIHLKNIHLPQIHLEKNLDMSYLKDKSYLQKKHRITNLMKTFSQEDIRSPKNGEQAYHENAGLGLLAVPSFSTLQSLRKSITECGNVCPLTQKHLVQLDWVSNEDGSHILTVGVGSKASHYIVDVMLFTPVSSDLAQANMKAMKESQSTNRPILRKASSLAVANYVDEIRWMKLRKIELRTADGLPPLPMQISWVRDGILVIGMDSEMHVYSQWKPSNILEHEQQRLIHQGSEEIQGSRILKDEHLRNLAQETSQRRLPPVSSVTHLSRVASINMILSGDKKKRGNTQGDWC</sequence>
<evidence type="ECO:0000313" key="2">
    <source>
        <dbReference type="Proteomes" id="UP000792457"/>
    </source>
</evidence>
<keyword evidence="2" id="KW-1185">Reference proteome</keyword>
<comment type="caution">
    <text evidence="1">The sequence shown here is derived from an EMBL/GenBank/DDBJ whole genome shotgun (WGS) entry which is preliminary data.</text>
</comment>
<proteinExistence type="predicted"/>
<dbReference type="PANTHER" id="PTHR13950">
    <property type="entry name" value="RABCONNECTIN-RELATED"/>
    <property type="match status" value="1"/>
</dbReference>
<dbReference type="Proteomes" id="UP000792457">
    <property type="component" value="Unassembled WGS sequence"/>
</dbReference>
<dbReference type="AlphaFoldDB" id="A0A8K0KAF8"/>
<evidence type="ECO:0000313" key="1">
    <source>
        <dbReference type="EMBL" id="KAG8230549.1"/>
    </source>
</evidence>
<reference evidence="1" key="1">
    <citation type="submission" date="2013-04" db="EMBL/GenBank/DDBJ databases">
        <authorList>
            <person name="Qu J."/>
            <person name="Murali S.C."/>
            <person name="Bandaranaike D."/>
            <person name="Bellair M."/>
            <person name="Blankenburg K."/>
            <person name="Chao H."/>
            <person name="Dinh H."/>
            <person name="Doddapaneni H."/>
            <person name="Downs B."/>
            <person name="Dugan-Rocha S."/>
            <person name="Elkadiri S."/>
            <person name="Gnanaolivu R.D."/>
            <person name="Hernandez B."/>
            <person name="Javaid M."/>
            <person name="Jayaseelan J.C."/>
            <person name="Lee S."/>
            <person name="Li M."/>
            <person name="Ming W."/>
            <person name="Munidasa M."/>
            <person name="Muniz J."/>
            <person name="Nguyen L."/>
            <person name="Ongeri F."/>
            <person name="Osuji N."/>
            <person name="Pu L.-L."/>
            <person name="Puazo M."/>
            <person name="Qu C."/>
            <person name="Quiroz J."/>
            <person name="Raj R."/>
            <person name="Weissenberger G."/>
            <person name="Xin Y."/>
            <person name="Zou X."/>
            <person name="Han Y."/>
            <person name="Richards S."/>
            <person name="Worley K."/>
            <person name="Muzny D."/>
            <person name="Gibbs R."/>
        </authorList>
    </citation>
    <scope>NUCLEOTIDE SEQUENCE</scope>
    <source>
        <strain evidence="1">Sampled in the wild</strain>
    </source>
</reference>
<protein>
    <submittedName>
        <fullName evidence="1">Uncharacterized protein</fullName>
    </submittedName>
</protein>
<dbReference type="EMBL" id="KZ308494">
    <property type="protein sequence ID" value="KAG8230549.1"/>
    <property type="molecule type" value="Genomic_DNA"/>
</dbReference>
<accession>A0A8K0KAF8</accession>